<gene>
    <name evidence="1" type="ORF">TKK_013996</name>
</gene>
<sequence>MLVLVSLEKKICMYKRIDCRRATCESFLPTNTQHPRRRWRRRRALLCRMQRVKDEPDDESFTENDDRQVIDATFDVKNVRIFRNHSAIQECNENNETELDELKIEFECRDMKPSTNFIKVEKIVDYSQNHSQYMQYSDDYKNQNITKTETADRVKKNK</sequence>
<dbReference type="AlphaFoldDB" id="A0ABD2WEA2"/>
<protein>
    <submittedName>
        <fullName evidence="1">Uncharacterized protein</fullName>
    </submittedName>
</protein>
<accession>A0ABD2WEA2</accession>
<evidence type="ECO:0000313" key="1">
    <source>
        <dbReference type="EMBL" id="KAL3391262.1"/>
    </source>
</evidence>
<reference evidence="1 2" key="1">
    <citation type="journal article" date="2024" name="bioRxiv">
        <title>A reference genome for Trichogramma kaykai: A tiny desert-dwelling parasitoid wasp with competing sex-ratio distorters.</title>
        <authorList>
            <person name="Culotta J."/>
            <person name="Lindsey A.R."/>
        </authorList>
    </citation>
    <scope>NUCLEOTIDE SEQUENCE [LARGE SCALE GENOMIC DNA]</scope>
    <source>
        <strain evidence="1 2">KSX58</strain>
    </source>
</reference>
<comment type="caution">
    <text evidence="1">The sequence shown here is derived from an EMBL/GenBank/DDBJ whole genome shotgun (WGS) entry which is preliminary data.</text>
</comment>
<name>A0ABD2WEA2_9HYME</name>
<dbReference type="EMBL" id="JBJJXI010000111">
    <property type="protein sequence ID" value="KAL3391262.1"/>
    <property type="molecule type" value="Genomic_DNA"/>
</dbReference>
<organism evidence="1 2">
    <name type="scientific">Trichogramma kaykai</name>
    <dbReference type="NCBI Taxonomy" id="54128"/>
    <lineage>
        <taxon>Eukaryota</taxon>
        <taxon>Metazoa</taxon>
        <taxon>Ecdysozoa</taxon>
        <taxon>Arthropoda</taxon>
        <taxon>Hexapoda</taxon>
        <taxon>Insecta</taxon>
        <taxon>Pterygota</taxon>
        <taxon>Neoptera</taxon>
        <taxon>Endopterygota</taxon>
        <taxon>Hymenoptera</taxon>
        <taxon>Apocrita</taxon>
        <taxon>Proctotrupomorpha</taxon>
        <taxon>Chalcidoidea</taxon>
        <taxon>Trichogrammatidae</taxon>
        <taxon>Trichogramma</taxon>
    </lineage>
</organism>
<keyword evidence="2" id="KW-1185">Reference proteome</keyword>
<evidence type="ECO:0000313" key="2">
    <source>
        <dbReference type="Proteomes" id="UP001627154"/>
    </source>
</evidence>
<dbReference type="Proteomes" id="UP001627154">
    <property type="component" value="Unassembled WGS sequence"/>
</dbReference>
<proteinExistence type="predicted"/>